<dbReference type="InterPro" id="IPR050121">
    <property type="entry name" value="Cytochrome_P450_monoxygenase"/>
</dbReference>
<dbReference type="Pfam" id="PF00067">
    <property type="entry name" value="p450"/>
    <property type="match status" value="1"/>
</dbReference>
<evidence type="ECO:0000313" key="7">
    <source>
        <dbReference type="EMBL" id="PSN67925.1"/>
    </source>
</evidence>
<keyword evidence="4 5" id="KW-0408">Iron</keyword>
<dbReference type="InterPro" id="IPR001128">
    <property type="entry name" value="Cyt_P450"/>
</dbReference>
<dbReference type="EMBL" id="KZ678134">
    <property type="protein sequence ID" value="PSN67925.1"/>
    <property type="molecule type" value="Genomic_DNA"/>
</dbReference>
<dbReference type="CDD" id="cd11060">
    <property type="entry name" value="CYP57A1-like"/>
    <property type="match status" value="1"/>
</dbReference>
<evidence type="ECO:0000313" key="8">
    <source>
        <dbReference type="Proteomes" id="UP000240883"/>
    </source>
</evidence>
<dbReference type="STRING" id="1448308.A0A2T2NR59"/>
<keyword evidence="7" id="KW-0489">Methyltransferase</keyword>
<dbReference type="Proteomes" id="UP000240883">
    <property type="component" value="Unassembled WGS sequence"/>
</dbReference>
<evidence type="ECO:0000256" key="1">
    <source>
        <dbReference type="ARBA" id="ARBA00001971"/>
    </source>
</evidence>
<protein>
    <submittedName>
        <fullName evidence="7">Pisatin demethylase</fullName>
    </submittedName>
</protein>
<keyword evidence="6" id="KW-0560">Oxidoreductase</keyword>
<reference evidence="7 8" key="1">
    <citation type="journal article" date="2018" name="Front. Microbiol.">
        <title>Genome-Wide Analysis of Corynespora cassiicola Leaf Fall Disease Putative Effectors.</title>
        <authorList>
            <person name="Lopez D."/>
            <person name="Ribeiro S."/>
            <person name="Label P."/>
            <person name="Fumanal B."/>
            <person name="Venisse J.S."/>
            <person name="Kohler A."/>
            <person name="de Oliveira R.R."/>
            <person name="Labutti K."/>
            <person name="Lipzen A."/>
            <person name="Lail K."/>
            <person name="Bauer D."/>
            <person name="Ohm R.A."/>
            <person name="Barry K.W."/>
            <person name="Spatafora J."/>
            <person name="Grigoriev I.V."/>
            <person name="Martin F.M."/>
            <person name="Pujade-Renaud V."/>
        </authorList>
    </citation>
    <scope>NUCLEOTIDE SEQUENCE [LARGE SCALE GENOMIC DNA]</scope>
    <source>
        <strain evidence="7 8">Philippines</strain>
    </source>
</reference>
<comment type="cofactor">
    <cofactor evidence="1 5">
        <name>heme</name>
        <dbReference type="ChEBI" id="CHEBI:30413"/>
    </cofactor>
</comment>
<dbReference type="FunFam" id="1.10.630.10:FF:000050">
    <property type="entry name" value="Cytochrome P450 monooxygenase"/>
    <property type="match status" value="1"/>
</dbReference>
<dbReference type="GO" id="GO:0032259">
    <property type="term" value="P:methylation"/>
    <property type="evidence" value="ECO:0007669"/>
    <property type="project" value="UniProtKB-KW"/>
</dbReference>
<dbReference type="GO" id="GO:0020037">
    <property type="term" value="F:heme binding"/>
    <property type="evidence" value="ECO:0007669"/>
    <property type="project" value="InterPro"/>
</dbReference>
<comment type="similarity">
    <text evidence="2 6">Belongs to the cytochrome P450 family.</text>
</comment>
<accession>A0A2T2NR59</accession>
<sequence>MLLNEVLPLLVQYWPLVISALAIGHLVSNKYWKGLNKYPGPWLAGYTNWWRFWDVWGRRHEWTIIKLHREHGDVVRLGPNVLSFGDPKAIKIIYGLNKGMVKSDFYPVQNAVSKGRRLQSLFSTTDEDYHAKYRRCVNNAFAMSSLVNYEPLVSKTLGVFLDKTEDLYAHSGKTCNFSRWLQFFAFDVIGDLTWSKRLGFVEEDRDVDGIVEFIGNFLSYAGPIGQIPVLDLFLEKNPIRMFVQRIGLSNAVFPVTLFAQKRSNERAGEIQKIKTYGLPDEANPRGVDLLSKFAQATYDHPDFMDDTRILTSCTSMVFAGSETTAISLSSVFYFLVKHPHVHAKLMRELDEAVANGTIEARANKTVSWSESQKLPYLDAVIQESFRLHPAPGLMLERVVPPQGMDILGNFIPGGTIVGCNAWVLHRRPEVFGSDVDAFRPERWIEASPEQLKMMKATMFQFGAGARTCIGKNVSLLEVYKLVPSFLRRFEIELEHPSAEWKTHNAWFVRQMDFNTRFRPREASP</sequence>
<dbReference type="AlphaFoldDB" id="A0A2T2NR59"/>
<dbReference type="PRINTS" id="PR00385">
    <property type="entry name" value="P450"/>
</dbReference>
<evidence type="ECO:0000256" key="5">
    <source>
        <dbReference type="PIRSR" id="PIRSR602401-1"/>
    </source>
</evidence>
<dbReference type="InterPro" id="IPR017972">
    <property type="entry name" value="Cyt_P450_CS"/>
</dbReference>
<gene>
    <name evidence="7" type="ORF">BS50DRAFT_609729</name>
</gene>
<organism evidence="7 8">
    <name type="scientific">Corynespora cassiicola Philippines</name>
    <dbReference type="NCBI Taxonomy" id="1448308"/>
    <lineage>
        <taxon>Eukaryota</taxon>
        <taxon>Fungi</taxon>
        <taxon>Dikarya</taxon>
        <taxon>Ascomycota</taxon>
        <taxon>Pezizomycotina</taxon>
        <taxon>Dothideomycetes</taxon>
        <taxon>Pleosporomycetidae</taxon>
        <taxon>Pleosporales</taxon>
        <taxon>Corynesporascaceae</taxon>
        <taxon>Corynespora</taxon>
    </lineage>
</organism>
<evidence type="ECO:0000256" key="6">
    <source>
        <dbReference type="RuleBase" id="RU000461"/>
    </source>
</evidence>
<dbReference type="GO" id="GO:0004497">
    <property type="term" value="F:monooxygenase activity"/>
    <property type="evidence" value="ECO:0007669"/>
    <property type="project" value="UniProtKB-KW"/>
</dbReference>
<dbReference type="GO" id="GO:0016705">
    <property type="term" value="F:oxidoreductase activity, acting on paired donors, with incorporation or reduction of molecular oxygen"/>
    <property type="evidence" value="ECO:0007669"/>
    <property type="project" value="InterPro"/>
</dbReference>
<keyword evidence="5 6" id="KW-0349">Heme</keyword>
<dbReference type="SUPFAM" id="SSF48264">
    <property type="entry name" value="Cytochrome P450"/>
    <property type="match status" value="1"/>
</dbReference>
<dbReference type="Gene3D" id="1.10.630.10">
    <property type="entry name" value="Cytochrome P450"/>
    <property type="match status" value="1"/>
</dbReference>
<evidence type="ECO:0000256" key="3">
    <source>
        <dbReference type="ARBA" id="ARBA00022723"/>
    </source>
</evidence>
<dbReference type="GO" id="GO:0005506">
    <property type="term" value="F:iron ion binding"/>
    <property type="evidence" value="ECO:0007669"/>
    <property type="project" value="InterPro"/>
</dbReference>
<keyword evidence="7" id="KW-0808">Transferase</keyword>
<keyword evidence="8" id="KW-1185">Reference proteome</keyword>
<keyword evidence="6" id="KW-0503">Monooxygenase</keyword>
<dbReference type="InterPro" id="IPR002401">
    <property type="entry name" value="Cyt_P450_E_grp-I"/>
</dbReference>
<dbReference type="PANTHER" id="PTHR24305:SF232">
    <property type="entry name" value="P450, PUTATIVE (EUROFUNG)-RELATED"/>
    <property type="match status" value="1"/>
</dbReference>
<dbReference type="GO" id="GO:0008168">
    <property type="term" value="F:methyltransferase activity"/>
    <property type="evidence" value="ECO:0007669"/>
    <property type="project" value="UniProtKB-KW"/>
</dbReference>
<evidence type="ECO:0000256" key="2">
    <source>
        <dbReference type="ARBA" id="ARBA00010617"/>
    </source>
</evidence>
<dbReference type="OrthoDB" id="3934656at2759"/>
<feature type="binding site" description="axial binding residue" evidence="5">
    <location>
        <position position="468"/>
    </location>
    <ligand>
        <name>heme</name>
        <dbReference type="ChEBI" id="CHEBI:30413"/>
    </ligand>
    <ligandPart>
        <name>Fe</name>
        <dbReference type="ChEBI" id="CHEBI:18248"/>
    </ligandPart>
</feature>
<dbReference type="PROSITE" id="PS00086">
    <property type="entry name" value="CYTOCHROME_P450"/>
    <property type="match status" value="1"/>
</dbReference>
<name>A0A2T2NR59_CORCC</name>
<evidence type="ECO:0000256" key="4">
    <source>
        <dbReference type="ARBA" id="ARBA00023004"/>
    </source>
</evidence>
<keyword evidence="3 5" id="KW-0479">Metal-binding</keyword>
<dbReference type="InterPro" id="IPR036396">
    <property type="entry name" value="Cyt_P450_sf"/>
</dbReference>
<dbReference type="PRINTS" id="PR00463">
    <property type="entry name" value="EP450I"/>
</dbReference>
<dbReference type="PANTHER" id="PTHR24305">
    <property type="entry name" value="CYTOCHROME P450"/>
    <property type="match status" value="1"/>
</dbReference>
<proteinExistence type="inferred from homology"/>